<evidence type="ECO:0000313" key="2">
    <source>
        <dbReference type="Proteomes" id="UP001519294"/>
    </source>
</evidence>
<comment type="caution">
    <text evidence="1">The sequence shown here is derived from an EMBL/GenBank/DDBJ whole genome shotgun (WGS) entry which is preliminary data.</text>
</comment>
<keyword evidence="2" id="KW-1185">Reference proteome</keyword>
<reference evidence="1 2" key="1">
    <citation type="submission" date="2021-03" db="EMBL/GenBank/DDBJ databases">
        <title>Genomic Encyclopedia of Type Strains, Phase IV (KMG-IV): sequencing the most valuable type-strain genomes for metagenomic binning, comparative biology and taxonomic classification.</title>
        <authorList>
            <person name="Goeker M."/>
        </authorList>
    </citation>
    <scope>NUCLEOTIDE SEQUENCE [LARGE SCALE GENOMIC DNA]</scope>
    <source>
        <strain evidence="1 2">DSM 25790</strain>
    </source>
</reference>
<dbReference type="InterPro" id="IPR058867">
    <property type="entry name" value="YtzJ"/>
</dbReference>
<protein>
    <submittedName>
        <fullName evidence="1">Uncharacterized protein</fullName>
    </submittedName>
</protein>
<organism evidence="1 2">
    <name type="scientific">Virgibacillus alimentarius</name>
    <dbReference type="NCBI Taxonomy" id="698769"/>
    <lineage>
        <taxon>Bacteria</taxon>
        <taxon>Bacillati</taxon>
        <taxon>Bacillota</taxon>
        <taxon>Bacilli</taxon>
        <taxon>Bacillales</taxon>
        <taxon>Bacillaceae</taxon>
        <taxon>Virgibacillus</taxon>
    </lineage>
</organism>
<gene>
    <name evidence="1" type="ORF">J2Z81_002538</name>
</gene>
<name>A0ABS4SAN2_9BACI</name>
<dbReference type="EMBL" id="JAGIKX010000029">
    <property type="protein sequence ID" value="MBP2258555.1"/>
    <property type="molecule type" value="Genomic_DNA"/>
</dbReference>
<dbReference type="Pfam" id="PF26326">
    <property type="entry name" value="YtzJ"/>
    <property type="match status" value="1"/>
</dbReference>
<sequence length="63" mass="7650">MFIMNERQIRDEKMKQLKKGQSAYAESYELIRLLLRDIKKYNLQVHCDRTNIGCWFIPISDQE</sequence>
<proteinExistence type="predicted"/>
<dbReference type="Proteomes" id="UP001519294">
    <property type="component" value="Unassembled WGS sequence"/>
</dbReference>
<dbReference type="RefSeq" id="WP_029267335.1">
    <property type="nucleotide sequence ID" value="NZ_JAGIKX010000029.1"/>
</dbReference>
<evidence type="ECO:0000313" key="1">
    <source>
        <dbReference type="EMBL" id="MBP2258555.1"/>
    </source>
</evidence>
<accession>A0ABS4SAN2</accession>